<name>A0A1M6LPD4_PARC5</name>
<feature type="coiled-coil region" evidence="1">
    <location>
        <begin position="33"/>
        <end position="60"/>
    </location>
</feature>
<keyword evidence="1" id="KW-0175">Coiled coil</keyword>
<accession>A0A1M6LPD4</accession>
<evidence type="ECO:0000256" key="1">
    <source>
        <dbReference type="SAM" id="Coils"/>
    </source>
</evidence>
<feature type="transmembrane region" description="Helical" evidence="2">
    <location>
        <begin position="6"/>
        <end position="26"/>
    </location>
</feature>
<evidence type="ECO:0000313" key="3">
    <source>
        <dbReference type="EMBL" id="SHJ73067.1"/>
    </source>
</evidence>
<dbReference type="Proteomes" id="UP000184465">
    <property type="component" value="Unassembled WGS sequence"/>
</dbReference>
<evidence type="ECO:0000256" key="2">
    <source>
        <dbReference type="SAM" id="Phobius"/>
    </source>
</evidence>
<gene>
    <name evidence="3" type="ORF">SAMN02745912_00881</name>
</gene>
<dbReference type="RefSeq" id="WP_073147366.1">
    <property type="nucleotide sequence ID" value="NZ_FRAG01000007.1"/>
</dbReference>
<keyword evidence="2" id="KW-0472">Membrane</keyword>
<keyword evidence="2" id="KW-1133">Transmembrane helix</keyword>
<keyword evidence="2" id="KW-0812">Transmembrane</keyword>
<protein>
    <submittedName>
        <fullName evidence="3">Uncharacterized protein</fullName>
    </submittedName>
</protein>
<organism evidence="3 4">
    <name type="scientific">Paramaledivibacter caminithermalis (strain DSM 15212 / CIP 107654 / DViRD3)</name>
    <name type="common">Clostridium caminithermale</name>
    <dbReference type="NCBI Taxonomy" id="1121301"/>
    <lineage>
        <taxon>Bacteria</taxon>
        <taxon>Bacillati</taxon>
        <taxon>Bacillota</taxon>
        <taxon>Clostridia</taxon>
        <taxon>Peptostreptococcales</taxon>
        <taxon>Caminicellaceae</taxon>
        <taxon>Paramaledivibacter</taxon>
    </lineage>
</organism>
<proteinExistence type="predicted"/>
<evidence type="ECO:0000313" key="4">
    <source>
        <dbReference type="Proteomes" id="UP000184465"/>
    </source>
</evidence>
<dbReference type="EMBL" id="FRAG01000007">
    <property type="protein sequence ID" value="SHJ73067.1"/>
    <property type="molecule type" value="Genomic_DNA"/>
</dbReference>
<keyword evidence="4" id="KW-1185">Reference proteome</keyword>
<sequence length="194" mass="23407">MSKEKIIRLIIGAIVIILFYNLLTLYQFKQTLTQHVMDEIKEYTLEINELVNENSSLIARIIKNKEIKYDDLNYLYQNEDEINDSFIKILKKLKTIKSYDYLKKHIRGLHNPLMTTKDILYSYRDVKKRFNDKDKIILEKEDIKTLEVILNAYKFRNVNLDKIVKKIDNKDESWVKELEQIFLFNMWTNYNKGV</sequence>
<reference evidence="4" key="1">
    <citation type="submission" date="2016-11" db="EMBL/GenBank/DDBJ databases">
        <authorList>
            <person name="Varghese N."/>
            <person name="Submissions S."/>
        </authorList>
    </citation>
    <scope>NUCLEOTIDE SEQUENCE [LARGE SCALE GENOMIC DNA]</scope>
    <source>
        <strain evidence="4">DSM 15212 / CIP 107654 / DViRD3</strain>
    </source>
</reference>
<dbReference type="AlphaFoldDB" id="A0A1M6LPD4"/>
<dbReference type="STRING" id="1121301.SAMN02745912_00881"/>